<feature type="transmembrane region" description="Helical" evidence="9">
    <location>
        <begin position="423"/>
        <end position="448"/>
    </location>
</feature>
<dbReference type="Pfam" id="PF00528">
    <property type="entry name" value="BPD_transp_1"/>
    <property type="match status" value="2"/>
</dbReference>
<reference evidence="11" key="1">
    <citation type="submission" date="2024-02" db="EMBL/GenBank/DDBJ databases">
        <title>Draft genome sequence of new strains in genus Ureaplasma.</title>
        <authorList>
            <person name="Nakajima Y."/>
            <person name="Segawa T."/>
        </authorList>
    </citation>
    <scope>NUCLEOTIDE SEQUENCE [LARGE SCALE GENOMIC DNA]</scope>
    <source>
        <strain evidence="11">OM1</strain>
    </source>
</reference>
<evidence type="ECO:0000256" key="1">
    <source>
        <dbReference type="ARBA" id="ARBA00004651"/>
    </source>
</evidence>
<keyword evidence="4 9" id="KW-1003">Cell membrane</keyword>
<gene>
    <name evidence="11" type="primary">pstA</name>
    <name evidence="11" type="ORF">UREOM_5900</name>
</gene>
<dbReference type="CDD" id="cd06261">
    <property type="entry name" value="TM_PBP2"/>
    <property type="match status" value="2"/>
</dbReference>
<keyword evidence="12" id="KW-1185">Reference proteome</keyword>
<dbReference type="PROSITE" id="PS50928">
    <property type="entry name" value="ABC_TM1"/>
    <property type="match status" value="2"/>
</dbReference>
<dbReference type="RefSeq" id="WP_353290040.1">
    <property type="nucleotide sequence ID" value="NZ_BAABQM010000004.1"/>
</dbReference>
<dbReference type="InterPro" id="IPR051124">
    <property type="entry name" value="Phosphate_Transport_Permease"/>
</dbReference>
<feature type="transmembrane region" description="Helical" evidence="9">
    <location>
        <begin position="75"/>
        <end position="98"/>
    </location>
</feature>
<feature type="domain" description="ABC transmembrane type-1" evidence="10">
    <location>
        <begin position="423"/>
        <end position="634"/>
    </location>
</feature>
<evidence type="ECO:0000256" key="4">
    <source>
        <dbReference type="ARBA" id="ARBA00022475"/>
    </source>
</evidence>
<evidence type="ECO:0000256" key="7">
    <source>
        <dbReference type="ARBA" id="ARBA00022989"/>
    </source>
</evidence>
<comment type="caution">
    <text evidence="11">The sequence shown here is derived from an EMBL/GenBank/DDBJ whole genome shotgun (WGS) entry which is preliminary data.</text>
</comment>
<feature type="transmembrane region" description="Helical" evidence="9">
    <location>
        <begin position="383"/>
        <end position="403"/>
    </location>
</feature>
<dbReference type="InterPro" id="IPR000515">
    <property type="entry name" value="MetI-like"/>
</dbReference>
<keyword evidence="8 9" id="KW-0472">Membrane</keyword>
<dbReference type="InterPro" id="IPR005672">
    <property type="entry name" value="Phosphate_PstA"/>
</dbReference>
<feature type="domain" description="ABC transmembrane type-1" evidence="10">
    <location>
        <begin position="75"/>
        <end position="298"/>
    </location>
</feature>
<proteinExistence type="inferred from homology"/>
<dbReference type="PANTHER" id="PTHR30425">
    <property type="entry name" value="PHOSPHATE TRANSPORT SYSTEM PERMEASE PROTEIN PST"/>
    <property type="match status" value="1"/>
</dbReference>
<evidence type="ECO:0000256" key="3">
    <source>
        <dbReference type="ARBA" id="ARBA00022448"/>
    </source>
</evidence>
<feature type="transmembrane region" description="Helical" evidence="9">
    <location>
        <begin position="460"/>
        <end position="485"/>
    </location>
</feature>
<feature type="transmembrane region" description="Helical" evidence="9">
    <location>
        <begin position="156"/>
        <end position="179"/>
    </location>
</feature>
<evidence type="ECO:0000256" key="6">
    <source>
        <dbReference type="ARBA" id="ARBA00022692"/>
    </source>
</evidence>
<dbReference type="PANTHER" id="PTHR30425:SF1">
    <property type="entry name" value="PHOSPHATE TRANSPORT SYSTEM PERMEASE PROTEIN PSTC"/>
    <property type="match status" value="1"/>
</dbReference>
<name>A0ABP9UBL9_9BACT</name>
<evidence type="ECO:0000313" key="11">
    <source>
        <dbReference type="EMBL" id="GAA5414879.1"/>
    </source>
</evidence>
<evidence type="ECO:0000313" key="12">
    <source>
        <dbReference type="Proteomes" id="UP001449582"/>
    </source>
</evidence>
<evidence type="ECO:0000259" key="10">
    <source>
        <dbReference type="PROSITE" id="PS50928"/>
    </source>
</evidence>
<feature type="transmembrane region" description="Helical" evidence="9">
    <location>
        <begin position="279"/>
        <end position="301"/>
    </location>
</feature>
<comment type="subcellular location">
    <subcellularLocation>
        <location evidence="1 9">Cell membrane</location>
        <topology evidence="1 9">Multi-pass membrane protein</topology>
    </subcellularLocation>
</comment>
<feature type="transmembrane region" description="Helical" evidence="9">
    <location>
        <begin position="119"/>
        <end position="136"/>
    </location>
</feature>
<dbReference type="NCBIfam" id="TIGR00974">
    <property type="entry name" value="3a0107s02c"/>
    <property type="match status" value="1"/>
</dbReference>
<feature type="transmembrane region" description="Helical" evidence="9">
    <location>
        <begin position="620"/>
        <end position="641"/>
    </location>
</feature>
<dbReference type="InterPro" id="IPR035906">
    <property type="entry name" value="MetI-like_sf"/>
</dbReference>
<sequence>MQTNYHKLIKSRATTNKTVKYTTMFVAWLLVAVFLCLIGYIIWKSVPGFQAYGFNSIILNNKYNINDVTKHQASVWLPLTVTIITTVGALLIATPLALKTATFLHFRVRNDSLRKTLKIIIETSAAIPSVIFGLFASQSLGEVLKDIFGLNTSYTVLTAIFMLAFMLIPTIISLTLNAYETVDPNLISNSISLGNTKTKSIYKIFRAQTRKPIIVAVILAAGRAIGETMAVSMILSSQNYSDVFSHGLGAILTSSLSPLGSVISVGMFSENGGESLRGLLYAFGIVMFIFVMILNAIVLIITNKKHRNNKLSIALKKFGNFVAIVPDQIGILWEKMTYKSPIKVTSDNYETTMSAYISRRIKTNKTLYLYSGYKLFWEILDTLIVFGFVAWITLDIIIGGIVAAEQPDSTMFLYSKNTTGQSFLNTILLILVVIIISLPLSLLIAIWLNEYAKEGHVKKVILFFIDSLSATPSIIFGMFGLAFFIQSIGISAGGTMGNSLLAGAFTLIIVVLPTFTRMIQQGLETVPKAIRENSYGLGNSKWYTISKLVLPQAYKTIVSSTILTIGRVLAETAPLYLTAGLSSSTNVALMNPGQTLTTRIYAQLYSNDATQSIHIMYESAFVTLLLVLLLTVIGHAIIPYWSSIKQEIVTRWNIQKMIWKNPVNIDMNTYQPQIYKDSILYLTHQQAKTLALDESKNLYLSYNSKVLKIKYSSKHELEKMQQDFWSRHPQFIRSNNPTTTQDVN</sequence>
<comment type="similarity">
    <text evidence="2 9">Belongs to the binding-protein-dependent transport system permease family. CysTW subfamily.</text>
</comment>
<evidence type="ECO:0000256" key="9">
    <source>
        <dbReference type="RuleBase" id="RU363043"/>
    </source>
</evidence>
<accession>A0ABP9UBL9</accession>
<dbReference type="Gene3D" id="1.10.3720.10">
    <property type="entry name" value="MetI-like"/>
    <property type="match status" value="2"/>
</dbReference>
<dbReference type="Proteomes" id="UP001449582">
    <property type="component" value="Unassembled WGS sequence"/>
</dbReference>
<feature type="transmembrane region" description="Helical" evidence="9">
    <location>
        <begin position="497"/>
        <end position="515"/>
    </location>
</feature>
<feature type="transmembrane region" description="Helical" evidence="9">
    <location>
        <begin position="213"/>
        <end position="235"/>
    </location>
</feature>
<dbReference type="SUPFAM" id="SSF161098">
    <property type="entry name" value="MetI-like"/>
    <property type="match status" value="2"/>
</dbReference>
<protein>
    <recommendedName>
        <fullName evidence="9">Phosphate transport system permease protein PstA</fullName>
    </recommendedName>
</protein>
<keyword evidence="5" id="KW-0592">Phosphate transport</keyword>
<evidence type="ECO:0000256" key="5">
    <source>
        <dbReference type="ARBA" id="ARBA00022592"/>
    </source>
</evidence>
<dbReference type="EMBL" id="BAABQM010000004">
    <property type="protein sequence ID" value="GAA5414879.1"/>
    <property type="molecule type" value="Genomic_DNA"/>
</dbReference>
<evidence type="ECO:0000256" key="2">
    <source>
        <dbReference type="ARBA" id="ARBA00007069"/>
    </source>
</evidence>
<organism evidence="11 12">
    <name type="scientific">Ureaplasma ceti</name>
    <dbReference type="NCBI Taxonomy" id="3119530"/>
    <lineage>
        <taxon>Bacteria</taxon>
        <taxon>Bacillati</taxon>
        <taxon>Mycoplasmatota</taxon>
        <taxon>Mycoplasmoidales</taxon>
        <taxon>Mycoplasmoidaceae</taxon>
        <taxon>Ureaplasma</taxon>
    </lineage>
</organism>
<keyword evidence="3" id="KW-0813">Transport</keyword>
<keyword evidence="7 9" id="KW-1133">Transmembrane helix</keyword>
<feature type="transmembrane region" description="Helical" evidence="9">
    <location>
        <begin position="21"/>
        <end position="43"/>
    </location>
</feature>
<evidence type="ECO:0000256" key="8">
    <source>
        <dbReference type="ARBA" id="ARBA00023136"/>
    </source>
</evidence>
<keyword evidence="6 9" id="KW-0812">Transmembrane</keyword>